<dbReference type="EMBL" id="JARJCM010000029">
    <property type="protein sequence ID" value="KAJ7038995.1"/>
    <property type="molecule type" value="Genomic_DNA"/>
</dbReference>
<keyword evidence="1" id="KW-0812">Transmembrane</keyword>
<feature type="transmembrane region" description="Helical" evidence="1">
    <location>
        <begin position="99"/>
        <end position="122"/>
    </location>
</feature>
<dbReference type="Pfam" id="PF20152">
    <property type="entry name" value="DUF6534"/>
    <property type="match status" value="1"/>
</dbReference>
<feature type="transmembrane region" description="Helical" evidence="1">
    <location>
        <begin position="245"/>
        <end position="266"/>
    </location>
</feature>
<keyword evidence="4" id="KW-1185">Reference proteome</keyword>
<dbReference type="PANTHER" id="PTHR40465:SF1">
    <property type="entry name" value="DUF6534 DOMAIN-CONTAINING PROTEIN"/>
    <property type="match status" value="1"/>
</dbReference>
<organism evidence="3 4">
    <name type="scientific">Mycena alexandri</name>
    <dbReference type="NCBI Taxonomy" id="1745969"/>
    <lineage>
        <taxon>Eukaryota</taxon>
        <taxon>Fungi</taxon>
        <taxon>Dikarya</taxon>
        <taxon>Basidiomycota</taxon>
        <taxon>Agaricomycotina</taxon>
        <taxon>Agaricomycetes</taxon>
        <taxon>Agaricomycetidae</taxon>
        <taxon>Agaricales</taxon>
        <taxon>Marasmiineae</taxon>
        <taxon>Mycenaceae</taxon>
        <taxon>Mycena</taxon>
    </lineage>
</organism>
<dbReference type="InterPro" id="IPR045339">
    <property type="entry name" value="DUF6534"/>
</dbReference>
<dbReference type="PANTHER" id="PTHR40465">
    <property type="entry name" value="CHROMOSOME 1, WHOLE GENOME SHOTGUN SEQUENCE"/>
    <property type="match status" value="1"/>
</dbReference>
<feature type="transmembrane region" description="Helical" evidence="1">
    <location>
        <begin position="134"/>
        <end position="161"/>
    </location>
</feature>
<feature type="transmembrane region" description="Helical" evidence="1">
    <location>
        <begin position="173"/>
        <end position="200"/>
    </location>
</feature>
<gene>
    <name evidence="3" type="ORF">C8F04DRAFT_1088175</name>
</gene>
<sequence>MSANAPSDNSLPAGAPSYATLFGPVFWGFCVALMLCGISAMQGYMYFNRYNDKLGVRIVAATMLILDFVSIALVAQSVYYYTLPAFGNFGPIHHITKELVMECLIGGVITFIGQMFFVYQLWMVKTSVSGILPTVMRLVVLAFGTVGLVTSIGCATMMFVFPQEILANRNQKFAVFAGISKAFGAGADIVATIAMCMFLASADTGITRTSSMLRSLMHLIINRGILVTAAQILLVTTFFSAPKHLYWLAIHINTTRLYVNTFFGMLNARTEIRDRFTKTENLSFPGEVTFRSHRLTGTKTSLAVGGGEKISHLDAQYSMGQIRVTTSSTVAEI</sequence>
<dbReference type="Proteomes" id="UP001218188">
    <property type="component" value="Unassembled WGS sequence"/>
</dbReference>
<keyword evidence="1" id="KW-1133">Transmembrane helix</keyword>
<feature type="transmembrane region" description="Helical" evidence="1">
    <location>
        <begin position="54"/>
        <end position="79"/>
    </location>
</feature>
<name>A0AAD6T5T6_9AGAR</name>
<reference evidence="3" key="1">
    <citation type="submission" date="2023-03" db="EMBL/GenBank/DDBJ databases">
        <title>Massive genome expansion in bonnet fungi (Mycena s.s.) driven by repeated elements and novel gene families across ecological guilds.</title>
        <authorList>
            <consortium name="Lawrence Berkeley National Laboratory"/>
            <person name="Harder C.B."/>
            <person name="Miyauchi S."/>
            <person name="Viragh M."/>
            <person name="Kuo A."/>
            <person name="Thoen E."/>
            <person name="Andreopoulos B."/>
            <person name="Lu D."/>
            <person name="Skrede I."/>
            <person name="Drula E."/>
            <person name="Henrissat B."/>
            <person name="Morin E."/>
            <person name="Kohler A."/>
            <person name="Barry K."/>
            <person name="LaButti K."/>
            <person name="Morin E."/>
            <person name="Salamov A."/>
            <person name="Lipzen A."/>
            <person name="Mereny Z."/>
            <person name="Hegedus B."/>
            <person name="Baldrian P."/>
            <person name="Stursova M."/>
            <person name="Weitz H."/>
            <person name="Taylor A."/>
            <person name="Grigoriev I.V."/>
            <person name="Nagy L.G."/>
            <person name="Martin F."/>
            <person name="Kauserud H."/>
        </authorList>
    </citation>
    <scope>NUCLEOTIDE SEQUENCE</scope>
    <source>
        <strain evidence="3">CBHHK200</strain>
    </source>
</reference>
<feature type="domain" description="DUF6534" evidence="2">
    <location>
        <begin position="185"/>
        <end position="270"/>
    </location>
</feature>
<proteinExistence type="predicted"/>
<feature type="transmembrane region" description="Helical" evidence="1">
    <location>
        <begin position="220"/>
        <end position="239"/>
    </location>
</feature>
<comment type="caution">
    <text evidence="3">The sequence shown here is derived from an EMBL/GenBank/DDBJ whole genome shotgun (WGS) entry which is preliminary data.</text>
</comment>
<evidence type="ECO:0000256" key="1">
    <source>
        <dbReference type="SAM" id="Phobius"/>
    </source>
</evidence>
<protein>
    <recommendedName>
        <fullName evidence="2">DUF6534 domain-containing protein</fullName>
    </recommendedName>
</protein>
<evidence type="ECO:0000259" key="2">
    <source>
        <dbReference type="Pfam" id="PF20152"/>
    </source>
</evidence>
<evidence type="ECO:0000313" key="3">
    <source>
        <dbReference type="EMBL" id="KAJ7038995.1"/>
    </source>
</evidence>
<keyword evidence="1" id="KW-0472">Membrane</keyword>
<evidence type="ECO:0000313" key="4">
    <source>
        <dbReference type="Proteomes" id="UP001218188"/>
    </source>
</evidence>
<feature type="transmembrane region" description="Helical" evidence="1">
    <location>
        <begin position="25"/>
        <end position="47"/>
    </location>
</feature>
<accession>A0AAD6T5T6</accession>
<dbReference type="AlphaFoldDB" id="A0AAD6T5T6"/>